<dbReference type="Proteomes" id="UP000289738">
    <property type="component" value="Chromosome A07"/>
</dbReference>
<protein>
    <submittedName>
        <fullName evidence="1">Uncharacterized protein</fullName>
    </submittedName>
</protein>
<keyword evidence="2" id="KW-1185">Reference proteome</keyword>
<proteinExistence type="predicted"/>
<dbReference type="AlphaFoldDB" id="A0A445CEJ8"/>
<sequence>MLGLRCKNTKPKARGNACYLTKMLSWKILMSFKAFHAGTFFMAVQWCNQIPPNIIISSEIH</sequence>
<dbReference type="EMBL" id="SDMP01000007">
    <property type="protein sequence ID" value="RYR49338.1"/>
    <property type="molecule type" value="Genomic_DNA"/>
</dbReference>
<comment type="caution">
    <text evidence="1">The sequence shown here is derived from an EMBL/GenBank/DDBJ whole genome shotgun (WGS) entry which is preliminary data.</text>
</comment>
<evidence type="ECO:0000313" key="2">
    <source>
        <dbReference type="Proteomes" id="UP000289738"/>
    </source>
</evidence>
<reference evidence="1 2" key="1">
    <citation type="submission" date="2019-01" db="EMBL/GenBank/DDBJ databases">
        <title>Sequencing of cultivated peanut Arachis hypogaea provides insights into genome evolution and oil improvement.</title>
        <authorList>
            <person name="Chen X."/>
        </authorList>
    </citation>
    <scope>NUCLEOTIDE SEQUENCE [LARGE SCALE GENOMIC DNA]</scope>
    <source>
        <strain evidence="2">cv. Fuhuasheng</strain>
        <tissue evidence="1">Leaves</tissue>
    </source>
</reference>
<gene>
    <name evidence="1" type="ORF">Ahy_A07g035804</name>
</gene>
<accession>A0A445CEJ8</accession>
<name>A0A445CEJ8_ARAHY</name>
<organism evidence="1 2">
    <name type="scientific">Arachis hypogaea</name>
    <name type="common">Peanut</name>
    <dbReference type="NCBI Taxonomy" id="3818"/>
    <lineage>
        <taxon>Eukaryota</taxon>
        <taxon>Viridiplantae</taxon>
        <taxon>Streptophyta</taxon>
        <taxon>Embryophyta</taxon>
        <taxon>Tracheophyta</taxon>
        <taxon>Spermatophyta</taxon>
        <taxon>Magnoliopsida</taxon>
        <taxon>eudicotyledons</taxon>
        <taxon>Gunneridae</taxon>
        <taxon>Pentapetalae</taxon>
        <taxon>rosids</taxon>
        <taxon>fabids</taxon>
        <taxon>Fabales</taxon>
        <taxon>Fabaceae</taxon>
        <taxon>Papilionoideae</taxon>
        <taxon>50 kb inversion clade</taxon>
        <taxon>dalbergioids sensu lato</taxon>
        <taxon>Dalbergieae</taxon>
        <taxon>Pterocarpus clade</taxon>
        <taxon>Arachis</taxon>
    </lineage>
</organism>
<evidence type="ECO:0000313" key="1">
    <source>
        <dbReference type="EMBL" id="RYR49338.1"/>
    </source>
</evidence>